<dbReference type="PROSITE" id="PS50222">
    <property type="entry name" value="EF_HAND_2"/>
    <property type="match status" value="1"/>
</dbReference>
<evidence type="ECO:0000256" key="2">
    <source>
        <dbReference type="SAM" id="MobiDB-lite"/>
    </source>
</evidence>
<dbReference type="SUPFAM" id="SSF47473">
    <property type="entry name" value="EF-hand"/>
    <property type="match status" value="1"/>
</dbReference>
<dbReference type="AlphaFoldDB" id="A0A9D4HEF1"/>
<reference evidence="4" key="2">
    <citation type="submission" date="2020-11" db="EMBL/GenBank/DDBJ databases">
        <authorList>
            <person name="McCartney M.A."/>
            <person name="Auch B."/>
            <person name="Kono T."/>
            <person name="Mallez S."/>
            <person name="Becker A."/>
            <person name="Gohl D.M."/>
            <person name="Silverstein K.A.T."/>
            <person name="Koren S."/>
            <person name="Bechman K.B."/>
            <person name="Herman A."/>
            <person name="Abrahante J.E."/>
            <person name="Garbe J."/>
        </authorList>
    </citation>
    <scope>NUCLEOTIDE SEQUENCE</scope>
    <source>
        <strain evidence="4">Duluth1</strain>
        <tissue evidence="4">Whole animal</tissue>
    </source>
</reference>
<organism evidence="4 5">
    <name type="scientific">Dreissena polymorpha</name>
    <name type="common">Zebra mussel</name>
    <name type="synonym">Mytilus polymorpha</name>
    <dbReference type="NCBI Taxonomy" id="45954"/>
    <lineage>
        <taxon>Eukaryota</taxon>
        <taxon>Metazoa</taxon>
        <taxon>Spiralia</taxon>
        <taxon>Lophotrochozoa</taxon>
        <taxon>Mollusca</taxon>
        <taxon>Bivalvia</taxon>
        <taxon>Autobranchia</taxon>
        <taxon>Heteroconchia</taxon>
        <taxon>Euheterodonta</taxon>
        <taxon>Imparidentia</taxon>
        <taxon>Neoheterodontei</taxon>
        <taxon>Myida</taxon>
        <taxon>Dreissenoidea</taxon>
        <taxon>Dreissenidae</taxon>
        <taxon>Dreissena</taxon>
    </lineage>
</organism>
<evidence type="ECO:0000313" key="4">
    <source>
        <dbReference type="EMBL" id="KAH3830267.1"/>
    </source>
</evidence>
<dbReference type="InterPro" id="IPR018247">
    <property type="entry name" value="EF_Hand_1_Ca_BS"/>
</dbReference>
<dbReference type="SMART" id="SM00054">
    <property type="entry name" value="EFh"/>
    <property type="match status" value="2"/>
</dbReference>
<dbReference type="InterPro" id="IPR002048">
    <property type="entry name" value="EF_hand_dom"/>
</dbReference>
<dbReference type="InterPro" id="IPR052394">
    <property type="entry name" value="LRR-containing"/>
</dbReference>
<accession>A0A9D4HEF1</accession>
<feature type="region of interest" description="Disordered" evidence="2">
    <location>
        <begin position="23"/>
        <end position="116"/>
    </location>
</feature>
<dbReference type="Pfam" id="PF13499">
    <property type="entry name" value="EF-hand_7"/>
    <property type="match status" value="1"/>
</dbReference>
<dbReference type="SMART" id="SM00368">
    <property type="entry name" value="LRR_RI"/>
    <property type="match status" value="8"/>
</dbReference>
<evidence type="ECO:0000256" key="1">
    <source>
        <dbReference type="ARBA" id="ARBA00022837"/>
    </source>
</evidence>
<evidence type="ECO:0000313" key="5">
    <source>
        <dbReference type="Proteomes" id="UP000828390"/>
    </source>
</evidence>
<evidence type="ECO:0000259" key="3">
    <source>
        <dbReference type="PROSITE" id="PS50222"/>
    </source>
</evidence>
<dbReference type="InterPro" id="IPR032675">
    <property type="entry name" value="LRR_dom_sf"/>
</dbReference>
<name>A0A9D4HEF1_DREPO</name>
<dbReference type="InterPro" id="IPR001611">
    <property type="entry name" value="Leu-rich_rpt"/>
</dbReference>
<dbReference type="PANTHER" id="PTHR24114">
    <property type="entry name" value="LEUCINE RICH REPEAT FAMILY PROTEIN"/>
    <property type="match status" value="1"/>
</dbReference>
<proteinExistence type="predicted"/>
<protein>
    <recommendedName>
        <fullName evidence="3">EF-hand domain-containing protein</fullName>
    </recommendedName>
</protein>
<feature type="domain" description="EF-hand" evidence="3">
    <location>
        <begin position="531"/>
        <end position="566"/>
    </location>
</feature>
<keyword evidence="5" id="KW-1185">Reference proteome</keyword>
<reference evidence="4" key="1">
    <citation type="journal article" date="2019" name="bioRxiv">
        <title>The Genome of the Zebra Mussel, Dreissena polymorpha: A Resource for Invasive Species Research.</title>
        <authorList>
            <person name="McCartney M.A."/>
            <person name="Auch B."/>
            <person name="Kono T."/>
            <person name="Mallez S."/>
            <person name="Zhang Y."/>
            <person name="Obille A."/>
            <person name="Becker A."/>
            <person name="Abrahante J.E."/>
            <person name="Garbe J."/>
            <person name="Badalamenti J.P."/>
            <person name="Herman A."/>
            <person name="Mangelson H."/>
            <person name="Liachko I."/>
            <person name="Sullivan S."/>
            <person name="Sone E.D."/>
            <person name="Koren S."/>
            <person name="Silverstein K.A.T."/>
            <person name="Beckman K.B."/>
            <person name="Gohl D.M."/>
        </authorList>
    </citation>
    <scope>NUCLEOTIDE SEQUENCE</scope>
    <source>
        <strain evidence="4">Duluth1</strain>
        <tissue evidence="4">Whole animal</tissue>
    </source>
</reference>
<dbReference type="EMBL" id="JAIWYP010000004">
    <property type="protein sequence ID" value="KAH3830267.1"/>
    <property type="molecule type" value="Genomic_DNA"/>
</dbReference>
<feature type="compositionally biased region" description="Basic and acidic residues" evidence="2">
    <location>
        <begin position="82"/>
        <end position="92"/>
    </location>
</feature>
<keyword evidence="1" id="KW-0106">Calcium</keyword>
<dbReference type="Proteomes" id="UP000828390">
    <property type="component" value="Unassembled WGS sequence"/>
</dbReference>
<dbReference type="GO" id="GO:0005509">
    <property type="term" value="F:calcium ion binding"/>
    <property type="evidence" value="ECO:0007669"/>
    <property type="project" value="InterPro"/>
</dbReference>
<comment type="caution">
    <text evidence="4">The sequence shown here is derived from an EMBL/GenBank/DDBJ whole genome shotgun (WGS) entry which is preliminary data.</text>
</comment>
<dbReference type="Pfam" id="PF13516">
    <property type="entry name" value="LRR_6"/>
    <property type="match status" value="5"/>
</dbReference>
<dbReference type="PROSITE" id="PS51450">
    <property type="entry name" value="LRR"/>
    <property type="match status" value="1"/>
</dbReference>
<feature type="compositionally biased region" description="Polar residues" evidence="2">
    <location>
        <begin position="105"/>
        <end position="116"/>
    </location>
</feature>
<dbReference type="PROSITE" id="PS00018">
    <property type="entry name" value="EF_HAND_1"/>
    <property type="match status" value="1"/>
</dbReference>
<dbReference type="Gene3D" id="3.80.10.10">
    <property type="entry name" value="Ribonuclease Inhibitor"/>
    <property type="match status" value="3"/>
</dbReference>
<feature type="compositionally biased region" description="Polar residues" evidence="2">
    <location>
        <begin position="55"/>
        <end position="68"/>
    </location>
</feature>
<dbReference type="Gene3D" id="1.10.238.10">
    <property type="entry name" value="EF-hand"/>
    <property type="match status" value="1"/>
</dbReference>
<feature type="compositionally biased region" description="Gly residues" evidence="2">
    <location>
        <begin position="70"/>
        <end position="80"/>
    </location>
</feature>
<dbReference type="CDD" id="cd00051">
    <property type="entry name" value="EFh"/>
    <property type="match status" value="1"/>
</dbReference>
<dbReference type="InterPro" id="IPR011992">
    <property type="entry name" value="EF-hand-dom_pair"/>
</dbReference>
<dbReference type="SUPFAM" id="SSF52047">
    <property type="entry name" value="RNI-like"/>
    <property type="match status" value="1"/>
</dbReference>
<sequence length="596" mass="65518">MAVSLKRNLRTYASHSPITELDESMASPVSNGLSGSKLEKQRSVTEVQSHGMGSKTASLYLSRTTSLIQPGGGAPGGGAPLGRRDGETRGTDKGSQNGEDAVSVAESSPSKKTSVTSLKREFTFTGYDIMADDEPSTPKPTTEEEISERANRKCYLDACKVLGLIPVNYISRHINDKHLVMKSHPLGPVGARAVCIALVNNRSVESIDFEDNDLGTDGAVSVAEMLRENNVITEVKISENLIGSRGAFAFTELLKDGKLLHTLNISGSGLEDSDGKFIADMIEFSSHLKVLNVSHNRLGENASLDIGRAMAINDTLQELDLSWNHIRGIGSIAIAIGLQKNVTLKKLNVSWNGFAKHGAEGLWHALEENRTLRELDVSNNRLGLKAVPLVLKGLMENDGLATLRIGQNPFSPEVAMMILKAIGESEKCVLTTLDISDIVVRTDFITAWDEIKRKRALPLRILFGAVVKSGTEPAKDPNAINWRDPVTRMFKFMHDQGYRVIDLLKKWDKDGSFSVDRHEFKKGFMAENSSLTEAQLDEVMDRLDVDGDGEVDLGELLKAEKEFRRRMHLRLRKLAAKTNSTTDKLDAVLQRVMQND</sequence>
<gene>
    <name evidence="4" type="ORF">DPMN_103508</name>
</gene>
<dbReference type="PANTHER" id="PTHR24114:SF50">
    <property type="entry name" value="RNI-LIKE PROTEIN"/>
    <property type="match status" value="1"/>
</dbReference>